<feature type="region of interest" description="Disordered" evidence="5">
    <location>
        <begin position="78"/>
        <end position="136"/>
    </location>
</feature>
<feature type="region of interest" description="Disordered" evidence="5">
    <location>
        <begin position="657"/>
        <end position="684"/>
    </location>
</feature>
<dbReference type="Proteomes" id="UP000736335">
    <property type="component" value="Unassembled WGS sequence"/>
</dbReference>
<dbReference type="AlphaFoldDB" id="A0A9P6H4N8"/>
<dbReference type="GO" id="GO:0005634">
    <property type="term" value="C:nucleus"/>
    <property type="evidence" value="ECO:0007669"/>
    <property type="project" value="UniProtKB-SubCell"/>
</dbReference>
<dbReference type="GO" id="GO:0003677">
    <property type="term" value="F:DNA binding"/>
    <property type="evidence" value="ECO:0007669"/>
    <property type="project" value="UniProtKB-KW"/>
</dbReference>
<dbReference type="CDD" id="cd12148">
    <property type="entry name" value="fungal_TF_MHR"/>
    <property type="match status" value="1"/>
</dbReference>
<feature type="domain" description="Zn(2)-C6 fungal-type" evidence="6">
    <location>
        <begin position="10"/>
        <end position="43"/>
    </location>
</feature>
<comment type="caution">
    <text evidence="7">The sequence shown here is derived from an EMBL/GenBank/DDBJ whole genome shotgun (WGS) entry which is preliminary data.</text>
</comment>
<sequence length="739" mass="82606">MSTRSKVARACDHCRRKKARCDGREVSEGGCLTCVRYSVECSYDIPSKTRPTNAYVKLLEYRLASLEGIIQECMLRGNRSGSTSASRNTDNTGSEDDDDQPKLAPLSVHVYAERLRGDPTSPEETGDSDPSGEYGLHSPQSVVIQESFGSKFHGESSTLAFVDALSEKWKITDSHDLRSRRREFWEAPEWMLPLTQPSPTSFEFPEADLMLHLVECYFDNFNVILPILHRPSFVRSIEEGLHKVDEHFGAVVLMVCAIGCRCTTDPRVVQKIGTSSSCTAWKFFNQITAKRSQKMAFIAASVYKAQLYPLTALFLEYYCPPSSVWLVIGLGLSIMQENGVHRKTFSATSVLERELWKRAFWVLVVLDRYFSTILGRACGIRDEDVDAELPLRCGDVDLEKMGLDPPLVNRSPTQMCGFLSIIELSRILVFVLRTIYSTKRSRAILGYVGRGWEKHVVMALDSAMNEWVDGVPEHLRWGSEASKLNQAYLLQSAFLWCQFYETQLLIHRMIALGCPTDPERAAASMIICKNAAKRCIEIVQTVDDVLSVLLCSYLFTKSMFASSAFLLLMFRKNGVFDRDSPEYRATKASKLVLGKISERWRASAYMLNLLDVVQGMDDGLPAKHKVAEWCRPHLGTFLSIDKDGVLCHAEYNSVGCTQSNGEGRGVPPSPRAQPSGLGRETKVDGIRSPLVSRDSLIFSDLTEGMLWLNPDEGTDPGQHTIHGTFGTGEELVSPCSLIL</sequence>
<keyword evidence="8" id="KW-1185">Reference proteome</keyword>
<dbReference type="PANTHER" id="PTHR46910">
    <property type="entry name" value="TRANSCRIPTION FACTOR PDR1"/>
    <property type="match status" value="1"/>
</dbReference>
<proteinExistence type="predicted"/>
<evidence type="ECO:0000256" key="5">
    <source>
        <dbReference type="SAM" id="MobiDB-lite"/>
    </source>
</evidence>
<feature type="compositionally biased region" description="Polar residues" evidence="5">
    <location>
        <begin position="79"/>
        <end position="92"/>
    </location>
</feature>
<dbReference type="OrthoDB" id="4456959at2759"/>
<gene>
    <name evidence="7" type="ORF">BJ322DRAFT_1090042</name>
</gene>
<dbReference type="GO" id="GO:0000981">
    <property type="term" value="F:DNA-binding transcription factor activity, RNA polymerase II-specific"/>
    <property type="evidence" value="ECO:0007669"/>
    <property type="project" value="InterPro"/>
</dbReference>
<dbReference type="Pfam" id="PF00172">
    <property type="entry name" value="Zn_clus"/>
    <property type="match status" value="1"/>
</dbReference>
<keyword evidence="3" id="KW-0238">DNA-binding</keyword>
<dbReference type="SMART" id="SM00066">
    <property type="entry name" value="GAL4"/>
    <property type="match status" value="1"/>
</dbReference>
<dbReference type="InterPro" id="IPR036864">
    <property type="entry name" value="Zn2-C6_fun-type_DNA-bd_sf"/>
</dbReference>
<organism evidence="7 8">
    <name type="scientific">Thelephora terrestris</name>
    <dbReference type="NCBI Taxonomy" id="56493"/>
    <lineage>
        <taxon>Eukaryota</taxon>
        <taxon>Fungi</taxon>
        <taxon>Dikarya</taxon>
        <taxon>Basidiomycota</taxon>
        <taxon>Agaricomycotina</taxon>
        <taxon>Agaricomycetes</taxon>
        <taxon>Thelephorales</taxon>
        <taxon>Thelephoraceae</taxon>
        <taxon>Thelephora</taxon>
    </lineage>
</organism>
<dbReference type="CDD" id="cd00067">
    <property type="entry name" value="GAL4"/>
    <property type="match status" value="1"/>
</dbReference>
<reference evidence="7" key="2">
    <citation type="submission" date="2020-11" db="EMBL/GenBank/DDBJ databases">
        <authorList>
            <consortium name="DOE Joint Genome Institute"/>
            <person name="Kuo A."/>
            <person name="Miyauchi S."/>
            <person name="Kiss E."/>
            <person name="Drula E."/>
            <person name="Kohler A."/>
            <person name="Sanchez-Garcia M."/>
            <person name="Andreopoulos B."/>
            <person name="Barry K.W."/>
            <person name="Bonito G."/>
            <person name="Buee M."/>
            <person name="Carver A."/>
            <person name="Chen C."/>
            <person name="Cichocki N."/>
            <person name="Clum A."/>
            <person name="Culley D."/>
            <person name="Crous P.W."/>
            <person name="Fauchery L."/>
            <person name="Girlanda M."/>
            <person name="Hayes R."/>
            <person name="Keri Z."/>
            <person name="Labutti K."/>
            <person name="Lipzen A."/>
            <person name="Lombard V."/>
            <person name="Magnuson J."/>
            <person name="Maillard F."/>
            <person name="Morin E."/>
            <person name="Murat C."/>
            <person name="Nolan M."/>
            <person name="Ohm R."/>
            <person name="Pangilinan J."/>
            <person name="Pereira M."/>
            <person name="Perotto S."/>
            <person name="Peter M."/>
            <person name="Riley R."/>
            <person name="Sitrit Y."/>
            <person name="Stielow B."/>
            <person name="Szollosi G."/>
            <person name="Zifcakova L."/>
            <person name="Stursova M."/>
            <person name="Spatafora J.W."/>
            <person name="Tedersoo L."/>
            <person name="Vaario L.-M."/>
            <person name="Yamada A."/>
            <person name="Yan M."/>
            <person name="Wang P."/>
            <person name="Xu J."/>
            <person name="Bruns T."/>
            <person name="Baldrian P."/>
            <person name="Vilgalys R."/>
            <person name="Henrissat B."/>
            <person name="Grigoriev I.V."/>
            <person name="Hibbett D."/>
            <person name="Nagy L.G."/>
            <person name="Martin F.M."/>
        </authorList>
    </citation>
    <scope>NUCLEOTIDE SEQUENCE</scope>
    <source>
        <strain evidence="7">UH-Tt-Lm1</strain>
    </source>
</reference>
<evidence type="ECO:0000256" key="4">
    <source>
        <dbReference type="ARBA" id="ARBA00023242"/>
    </source>
</evidence>
<dbReference type="Gene3D" id="4.10.240.10">
    <property type="entry name" value="Zn(2)-C6 fungal-type DNA-binding domain"/>
    <property type="match status" value="1"/>
</dbReference>
<dbReference type="GO" id="GO:0008270">
    <property type="term" value="F:zinc ion binding"/>
    <property type="evidence" value="ECO:0007669"/>
    <property type="project" value="InterPro"/>
</dbReference>
<dbReference type="PROSITE" id="PS50048">
    <property type="entry name" value="ZN2_CY6_FUNGAL_2"/>
    <property type="match status" value="1"/>
</dbReference>
<dbReference type="InterPro" id="IPR007219">
    <property type="entry name" value="XnlR_reg_dom"/>
</dbReference>
<protein>
    <submittedName>
        <fullName evidence="7">Fungal-specific transcription factor domain-containing protein</fullName>
    </submittedName>
</protein>
<dbReference type="SUPFAM" id="SSF57701">
    <property type="entry name" value="Zn2/Cys6 DNA-binding domain"/>
    <property type="match status" value="1"/>
</dbReference>
<evidence type="ECO:0000256" key="2">
    <source>
        <dbReference type="ARBA" id="ARBA00022723"/>
    </source>
</evidence>
<dbReference type="EMBL" id="WIUZ02000021">
    <property type="protein sequence ID" value="KAF9778871.1"/>
    <property type="molecule type" value="Genomic_DNA"/>
</dbReference>
<dbReference type="SMART" id="SM00906">
    <property type="entry name" value="Fungal_trans"/>
    <property type="match status" value="1"/>
</dbReference>
<dbReference type="GO" id="GO:0006351">
    <property type="term" value="P:DNA-templated transcription"/>
    <property type="evidence" value="ECO:0007669"/>
    <property type="project" value="InterPro"/>
</dbReference>
<evidence type="ECO:0000256" key="1">
    <source>
        <dbReference type="ARBA" id="ARBA00004123"/>
    </source>
</evidence>
<accession>A0A9P6H4N8</accession>
<dbReference type="InterPro" id="IPR050987">
    <property type="entry name" value="AtrR-like"/>
</dbReference>
<keyword evidence="2" id="KW-0479">Metal-binding</keyword>
<dbReference type="Pfam" id="PF04082">
    <property type="entry name" value="Fungal_trans"/>
    <property type="match status" value="1"/>
</dbReference>
<keyword evidence="4" id="KW-0539">Nucleus</keyword>
<evidence type="ECO:0000313" key="8">
    <source>
        <dbReference type="Proteomes" id="UP000736335"/>
    </source>
</evidence>
<evidence type="ECO:0000256" key="3">
    <source>
        <dbReference type="ARBA" id="ARBA00023125"/>
    </source>
</evidence>
<evidence type="ECO:0000259" key="6">
    <source>
        <dbReference type="PROSITE" id="PS50048"/>
    </source>
</evidence>
<dbReference type="PROSITE" id="PS00463">
    <property type="entry name" value="ZN2_CY6_FUNGAL_1"/>
    <property type="match status" value="1"/>
</dbReference>
<name>A0A9P6H4N8_9AGAM</name>
<comment type="subcellular location">
    <subcellularLocation>
        <location evidence="1">Nucleus</location>
    </subcellularLocation>
</comment>
<reference evidence="7" key="1">
    <citation type="journal article" date="2020" name="Nat. Commun.">
        <title>Large-scale genome sequencing of mycorrhizal fungi provides insights into the early evolution of symbiotic traits.</title>
        <authorList>
            <person name="Miyauchi S."/>
            <person name="Kiss E."/>
            <person name="Kuo A."/>
            <person name="Drula E."/>
            <person name="Kohler A."/>
            <person name="Sanchez-Garcia M."/>
            <person name="Morin E."/>
            <person name="Andreopoulos B."/>
            <person name="Barry K.W."/>
            <person name="Bonito G."/>
            <person name="Buee M."/>
            <person name="Carver A."/>
            <person name="Chen C."/>
            <person name="Cichocki N."/>
            <person name="Clum A."/>
            <person name="Culley D."/>
            <person name="Crous P.W."/>
            <person name="Fauchery L."/>
            <person name="Girlanda M."/>
            <person name="Hayes R.D."/>
            <person name="Keri Z."/>
            <person name="LaButti K."/>
            <person name="Lipzen A."/>
            <person name="Lombard V."/>
            <person name="Magnuson J."/>
            <person name="Maillard F."/>
            <person name="Murat C."/>
            <person name="Nolan M."/>
            <person name="Ohm R.A."/>
            <person name="Pangilinan J."/>
            <person name="Pereira M.F."/>
            <person name="Perotto S."/>
            <person name="Peter M."/>
            <person name="Pfister S."/>
            <person name="Riley R."/>
            <person name="Sitrit Y."/>
            <person name="Stielow J.B."/>
            <person name="Szollosi G."/>
            <person name="Zifcakova L."/>
            <person name="Stursova M."/>
            <person name="Spatafora J.W."/>
            <person name="Tedersoo L."/>
            <person name="Vaario L.M."/>
            <person name="Yamada A."/>
            <person name="Yan M."/>
            <person name="Wang P."/>
            <person name="Xu J."/>
            <person name="Bruns T."/>
            <person name="Baldrian P."/>
            <person name="Vilgalys R."/>
            <person name="Dunand C."/>
            <person name="Henrissat B."/>
            <person name="Grigoriev I.V."/>
            <person name="Hibbett D."/>
            <person name="Nagy L.G."/>
            <person name="Martin F.M."/>
        </authorList>
    </citation>
    <scope>NUCLEOTIDE SEQUENCE</scope>
    <source>
        <strain evidence="7">UH-Tt-Lm1</strain>
    </source>
</reference>
<dbReference type="InterPro" id="IPR001138">
    <property type="entry name" value="Zn2Cys6_DnaBD"/>
</dbReference>
<evidence type="ECO:0000313" key="7">
    <source>
        <dbReference type="EMBL" id="KAF9778871.1"/>
    </source>
</evidence>
<dbReference type="PANTHER" id="PTHR46910:SF3">
    <property type="entry name" value="HALOTOLERANCE PROTEIN 9-RELATED"/>
    <property type="match status" value="1"/>
</dbReference>